<accession>A0ABS1QFN1</accession>
<feature type="domain" description="DUF6273" evidence="1">
    <location>
        <begin position="22"/>
        <end position="189"/>
    </location>
</feature>
<dbReference type="InterPro" id="IPR046240">
    <property type="entry name" value="DUF6273"/>
</dbReference>
<dbReference type="EMBL" id="JAELVM010000002">
    <property type="protein sequence ID" value="MBL1221414.1"/>
    <property type="molecule type" value="Genomic_DNA"/>
</dbReference>
<dbReference type="RefSeq" id="WP_202091113.1">
    <property type="nucleotide sequence ID" value="NZ_JAELVM010000002.1"/>
</dbReference>
<sequence>MKKDDLIAFGNYKWRILDIKEDKALIITEEIIELRWYNDEFVDITWENCSLRKYLNHDFLETFNTTERAEIITVKNNNHDNPWFKTKGGNETIDNIFLLSLEEVCKYFGDSRENLSHKDKQKWLINDENNQRRQAEFRKENHWWRLRSPGYYSRTSASVNSKGNVYIRGNGVYGRPKDGGGIRPVLWLKIKN</sequence>
<name>A0ABS1QFN1_9FLAO</name>
<reference evidence="2 3" key="1">
    <citation type="submission" date="2020-12" db="EMBL/GenBank/DDBJ databases">
        <title>Chryseobacterium endoalhailicus sp. nov., isolated from seed of leguminous plant.</title>
        <authorList>
            <person name="Zhang X."/>
        </authorList>
    </citation>
    <scope>NUCLEOTIDE SEQUENCE [LARGE SCALE GENOMIC DNA]</scope>
    <source>
        <strain evidence="2 3">L7</strain>
    </source>
</reference>
<dbReference type="Pfam" id="PF19789">
    <property type="entry name" value="DUF6273"/>
    <property type="match status" value="1"/>
</dbReference>
<dbReference type="Proteomes" id="UP000661696">
    <property type="component" value="Unassembled WGS sequence"/>
</dbReference>
<comment type="caution">
    <text evidence="2">The sequence shown here is derived from an EMBL/GenBank/DDBJ whole genome shotgun (WGS) entry which is preliminary data.</text>
</comment>
<evidence type="ECO:0000313" key="2">
    <source>
        <dbReference type="EMBL" id="MBL1221414.1"/>
    </source>
</evidence>
<proteinExistence type="predicted"/>
<organism evidence="2 3">
    <name type="scientific">Chryseobacterium endalhagicum</name>
    <dbReference type="NCBI Taxonomy" id="2797638"/>
    <lineage>
        <taxon>Bacteria</taxon>
        <taxon>Pseudomonadati</taxon>
        <taxon>Bacteroidota</taxon>
        <taxon>Flavobacteriia</taxon>
        <taxon>Flavobacteriales</taxon>
        <taxon>Weeksellaceae</taxon>
        <taxon>Chryseobacterium group</taxon>
        <taxon>Chryseobacterium</taxon>
    </lineage>
</organism>
<protein>
    <recommendedName>
        <fullName evidence="1">DUF6273 domain-containing protein</fullName>
    </recommendedName>
</protein>
<gene>
    <name evidence="2" type="ORF">JET18_11215</name>
</gene>
<keyword evidence="3" id="KW-1185">Reference proteome</keyword>
<evidence type="ECO:0000259" key="1">
    <source>
        <dbReference type="Pfam" id="PF19789"/>
    </source>
</evidence>
<evidence type="ECO:0000313" key="3">
    <source>
        <dbReference type="Proteomes" id="UP000661696"/>
    </source>
</evidence>